<dbReference type="Proteomes" id="UP001597010">
    <property type="component" value="Unassembled WGS sequence"/>
</dbReference>
<proteinExistence type="predicted"/>
<keyword evidence="3" id="KW-1185">Reference proteome</keyword>
<keyword evidence="1" id="KW-0472">Membrane</keyword>
<feature type="transmembrane region" description="Helical" evidence="1">
    <location>
        <begin position="548"/>
        <end position="566"/>
    </location>
</feature>
<feature type="transmembrane region" description="Helical" evidence="1">
    <location>
        <begin position="288"/>
        <end position="318"/>
    </location>
</feature>
<feature type="transmembrane region" description="Helical" evidence="1">
    <location>
        <begin position="176"/>
        <end position="207"/>
    </location>
</feature>
<feature type="transmembrane region" description="Helical" evidence="1">
    <location>
        <begin position="578"/>
        <end position="599"/>
    </location>
</feature>
<protein>
    <submittedName>
        <fullName evidence="2">Protein O-mannosyl-transferase family</fullName>
    </submittedName>
</protein>
<evidence type="ECO:0000313" key="2">
    <source>
        <dbReference type="EMBL" id="MFD0794924.1"/>
    </source>
</evidence>
<sequence length="1049" mass="118185">MNYNKINNIFGWAAGIVATLTYILTLEPSTSFWDCGEFIACIYRLQVAHQPGAPLFTMIGKVFSLLSMGDNTKVAYFTNLASALASGATILFLFWTITALAKKLIVKAGEEIDTTKTLLIIGAGLVGALAYTWSDTFWFSAVESEVYAQSSLCTAIVFWAILKWEAHADEPRADKWIIFIAYIMGLSIGIHLLNLLVIPAIALVIYFRRSNNVTTKGTIWYFILGCVTVAIILWGVIQFTVKGAAFSDLFFVNTLGMGFNTGAIIFYLLVVAALAFGIIYTINANTMYLWIAVVCFVLLLGFSAGIIGLIAGIALLAISEYVLKVRKQRAILNQVLTCAVFILFGYSSFVMIVIRAKAGTNLNNSDPEDAFALNSYLNRDQYGDTPLLYGEYFDSQVTDQTNGAVIYRRGDTKYEQAGHKLNTVYDRNTLFPRMFSQKPNHPEFYRMWTNLSPEEHPTMATNLGFFASWQVTQMYTRYFLWNFVGRANDMDGQTNQGPDGSWISGFNFGKELPTSVTESKSYNRLYFLPLIIGLCGVVYHFRRNQRDAGVVTVLFFFTGLAIVLYLNQDPLQPRERDYAYAGSFYAFAIWIGLGVLFIADVLSKKINAKTSAIIATVACLLAAPVLMASQEWDDHDRSTKLTPHDMAYNYLNSCAPNAILFTYADNDTYPLWYVQEVEGVRPDVRIVNLSLLGTDWYIRQMKTKMNESAPLPITMDNNKFKAGVRDIIPFNDAKVEGPIELKEVFDFVTSDNPASMVTYQSGENTNYLPTKNFKLTVNADDVIKSGTVPADKKNLIAPQMDWTYPGRYVTKDNLAMMDIIAHNNWKRPIYFATTVPSDNMLGLDKYLYSEGFSYRLMPFTPDTTHASQENSNTLIMYNNMVNKYRYGNFKTAKYLDHESITLFYPLVTRLFSTLADNLLREGHQDLAKNALKKYDQQMPEEITLSEVAIRKFYMVETAYKLGETAFANKTTTQIDNYVADQLKFNYTLYQQSDPALNGREVQLGLSLLNSLDGLTKEYKQNALNAKISAQLKEYSAKFGSMLQQQQQGQ</sequence>
<organism evidence="2 3">
    <name type="scientific">Mucilaginibacter litoreus</name>
    <dbReference type="NCBI Taxonomy" id="1048221"/>
    <lineage>
        <taxon>Bacteria</taxon>
        <taxon>Pseudomonadati</taxon>
        <taxon>Bacteroidota</taxon>
        <taxon>Sphingobacteriia</taxon>
        <taxon>Sphingobacteriales</taxon>
        <taxon>Sphingobacteriaceae</taxon>
        <taxon>Mucilaginibacter</taxon>
    </lineage>
</organism>
<evidence type="ECO:0000313" key="3">
    <source>
        <dbReference type="Proteomes" id="UP001597010"/>
    </source>
</evidence>
<dbReference type="InterPro" id="IPR052724">
    <property type="entry name" value="GT117_domain-containing"/>
</dbReference>
<feature type="transmembrane region" description="Helical" evidence="1">
    <location>
        <begin position="219"/>
        <end position="237"/>
    </location>
</feature>
<feature type="transmembrane region" description="Helical" evidence="1">
    <location>
        <begin position="7"/>
        <end position="24"/>
    </location>
</feature>
<dbReference type="Pfam" id="PF11028">
    <property type="entry name" value="TMEM260-like"/>
    <property type="match status" value="1"/>
</dbReference>
<dbReference type="RefSeq" id="WP_377116802.1">
    <property type="nucleotide sequence ID" value="NZ_JBHTHZ010000013.1"/>
</dbReference>
<dbReference type="PANTHER" id="PTHR16214:SF3">
    <property type="entry name" value="TRANSMEMBRANE PROTEIN 260"/>
    <property type="match status" value="1"/>
</dbReference>
<feature type="transmembrane region" description="Helical" evidence="1">
    <location>
        <begin position="330"/>
        <end position="354"/>
    </location>
</feature>
<gene>
    <name evidence="2" type="ORF">ACFQZX_14955</name>
</gene>
<feature type="transmembrane region" description="Helical" evidence="1">
    <location>
        <begin position="74"/>
        <end position="97"/>
    </location>
</feature>
<keyword evidence="1" id="KW-0812">Transmembrane</keyword>
<feature type="transmembrane region" description="Helical" evidence="1">
    <location>
        <begin position="117"/>
        <end position="134"/>
    </location>
</feature>
<dbReference type="EMBL" id="JBHTHZ010000013">
    <property type="protein sequence ID" value="MFD0794924.1"/>
    <property type="molecule type" value="Genomic_DNA"/>
</dbReference>
<dbReference type="InterPro" id="IPR021280">
    <property type="entry name" value="TMEM260-like"/>
</dbReference>
<name>A0ABW3AX04_9SPHI</name>
<evidence type="ECO:0000256" key="1">
    <source>
        <dbReference type="SAM" id="Phobius"/>
    </source>
</evidence>
<accession>A0ABW3AX04</accession>
<feature type="transmembrane region" description="Helical" evidence="1">
    <location>
        <begin position="249"/>
        <end position="282"/>
    </location>
</feature>
<comment type="caution">
    <text evidence="2">The sequence shown here is derived from an EMBL/GenBank/DDBJ whole genome shotgun (WGS) entry which is preliminary data.</text>
</comment>
<keyword evidence="1" id="KW-1133">Transmembrane helix</keyword>
<feature type="transmembrane region" description="Helical" evidence="1">
    <location>
        <begin position="611"/>
        <end position="629"/>
    </location>
</feature>
<reference evidence="3" key="1">
    <citation type="journal article" date="2019" name="Int. J. Syst. Evol. Microbiol.">
        <title>The Global Catalogue of Microorganisms (GCM) 10K type strain sequencing project: providing services to taxonomists for standard genome sequencing and annotation.</title>
        <authorList>
            <consortium name="The Broad Institute Genomics Platform"/>
            <consortium name="The Broad Institute Genome Sequencing Center for Infectious Disease"/>
            <person name="Wu L."/>
            <person name="Ma J."/>
        </authorList>
    </citation>
    <scope>NUCLEOTIDE SEQUENCE [LARGE SCALE GENOMIC DNA]</scope>
    <source>
        <strain evidence="3">CCUG 61484</strain>
    </source>
</reference>
<dbReference type="PANTHER" id="PTHR16214">
    <property type="entry name" value="TRANSMEMBRANE PROTEIN 260"/>
    <property type="match status" value="1"/>
</dbReference>